<dbReference type="GO" id="GO:0003677">
    <property type="term" value="F:DNA binding"/>
    <property type="evidence" value="ECO:0007669"/>
    <property type="project" value="UniProtKB-KW"/>
</dbReference>
<keyword evidence="7" id="KW-0863">Zinc-finger</keyword>
<dbReference type="AlphaFoldDB" id="A0A1F7W4P4"/>
<feature type="zinc finger region" evidence="7">
    <location>
        <begin position="3"/>
        <end position="34"/>
    </location>
</feature>
<keyword evidence="1 7" id="KW-0678">Repressor</keyword>
<dbReference type="InterPro" id="IPR005144">
    <property type="entry name" value="ATP-cone_dom"/>
</dbReference>
<dbReference type="STRING" id="1802421.A2318_02685"/>
<evidence type="ECO:0000259" key="8">
    <source>
        <dbReference type="PROSITE" id="PS51161"/>
    </source>
</evidence>
<sequence length="169" mass="19731">MYCPVCNHKDSKVVDSRMSTDGASVRRRRECEKCGFRFSTLEELELLDLTVVKRDGRRETYSREKMVRGLERALQKRPYTDQSFQSLVHKIERNIQKKTHGQITTAELGDIVMNQLKTFDKVAYIRFASVYRSFEDVKTFERELNKLIGTKSHNISPARKTSPKKKPVL</sequence>
<dbReference type="HAMAP" id="MF_00440">
    <property type="entry name" value="NrdR"/>
    <property type="match status" value="1"/>
</dbReference>
<protein>
    <recommendedName>
        <fullName evidence="7">Transcriptional repressor NrdR</fullName>
    </recommendedName>
</protein>
<evidence type="ECO:0000256" key="3">
    <source>
        <dbReference type="ARBA" id="ARBA00022840"/>
    </source>
</evidence>
<dbReference type="GO" id="GO:0045892">
    <property type="term" value="P:negative regulation of DNA-templated transcription"/>
    <property type="evidence" value="ECO:0007669"/>
    <property type="project" value="UniProtKB-UniRule"/>
</dbReference>
<keyword evidence="5 7" id="KW-0238">DNA-binding</keyword>
<keyword evidence="3 7" id="KW-0067">ATP-binding</keyword>
<feature type="domain" description="ATP-cone" evidence="8">
    <location>
        <begin position="49"/>
        <end position="139"/>
    </location>
</feature>
<keyword evidence="6 7" id="KW-0804">Transcription</keyword>
<gene>
    <name evidence="7" type="primary">nrdR</name>
    <name evidence="9" type="ORF">A2318_02685</name>
</gene>
<dbReference type="EMBL" id="MGFD01000050">
    <property type="protein sequence ID" value="OGL97348.1"/>
    <property type="molecule type" value="Genomic_DNA"/>
</dbReference>
<comment type="cofactor">
    <cofactor evidence="7">
        <name>Zn(2+)</name>
        <dbReference type="ChEBI" id="CHEBI:29105"/>
    </cofactor>
    <text evidence="7">Binds 1 zinc ion.</text>
</comment>
<evidence type="ECO:0000256" key="5">
    <source>
        <dbReference type="ARBA" id="ARBA00023125"/>
    </source>
</evidence>
<dbReference type="PANTHER" id="PTHR30455">
    <property type="entry name" value="TRANSCRIPTIONAL REPRESSOR NRDR"/>
    <property type="match status" value="1"/>
</dbReference>
<dbReference type="InterPro" id="IPR055173">
    <property type="entry name" value="NrdR-like_N"/>
</dbReference>
<dbReference type="InterPro" id="IPR003796">
    <property type="entry name" value="RNR_NrdR-like"/>
</dbReference>
<dbReference type="PANTHER" id="PTHR30455:SF2">
    <property type="entry name" value="TRANSCRIPTIONAL REPRESSOR NRDR"/>
    <property type="match status" value="1"/>
</dbReference>
<evidence type="ECO:0000256" key="6">
    <source>
        <dbReference type="ARBA" id="ARBA00023163"/>
    </source>
</evidence>
<reference evidence="9 10" key="1">
    <citation type="journal article" date="2016" name="Nat. Commun.">
        <title>Thousands of microbial genomes shed light on interconnected biogeochemical processes in an aquifer system.</title>
        <authorList>
            <person name="Anantharaman K."/>
            <person name="Brown C.T."/>
            <person name="Hug L.A."/>
            <person name="Sharon I."/>
            <person name="Castelle C.J."/>
            <person name="Probst A.J."/>
            <person name="Thomas B.C."/>
            <person name="Singh A."/>
            <person name="Wilkins M.J."/>
            <person name="Karaoz U."/>
            <person name="Brodie E.L."/>
            <person name="Williams K.H."/>
            <person name="Hubbard S.S."/>
            <person name="Banfield J.F."/>
        </authorList>
    </citation>
    <scope>NUCLEOTIDE SEQUENCE [LARGE SCALE GENOMIC DNA]</scope>
</reference>
<dbReference type="NCBIfam" id="TIGR00244">
    <property type="entry name" value="transcriptional regulator NrdR"/>
    <property type="match status" value="1"/>
</dbReference>
<organism evidence="9 10">
    <name type="scientific">Candidatus Uhrbacteria bacterium RIFOXYB2_FULL_45_11</name>
    <dbReference type="NCBI Taxonomy" id="1802421"/>
    <lineage>
        <taxon>Bacteria</taxon>
        <taxon>Candidatus Uhriibacteriota</taxon>
    </lineage>
</organism>
<evidence type="ECO:0000256" key="2">
    <source>
        <dbReference type="ARBA" id="ARBA00022741"/>
    </source>
</evidence>
<dbReference type="GO" id="GO:0008270">
    <property type="term" value="F:zinc ion binding"/>
    <property type="evidence" value="ECO:0007669"/>
    <property type="project" value="UniProtKB-UniRule"/>
</dbReference>
<comment type="function">
    <text evidence="7">Negatively regulates transcription of bacterial ribonucleotide reductase nrd genes and operons by binding to NrdR-boxes.</text>
</comment>
<comment type="caution">
    <text evidence="9">The sequence shown here is derived from an EMBL/GenBank/DDBJ whole genome shotgun (WGS) entry which is preliminary data.</text>
</comment>
<proteinExistence type="inferred from homology"/>
<dbReference type="Pfam" id="PF22811">
    <property type="entry name" value="Zn_ribbon_NrdR"/>
    <property type="match status" value="1"/>
</dbReference>
<evidence type="ECO:0000256" key="4">
    <source>
        <dbReference type="ARBA" id="ARBA00023015"/>
    </source>
</evidence>
<keyword evidence="4 7" id="KW-0805">Transcription regulation</keyword>
<keyword evidence="2 7" id="KW-0547">Nucleotide-binding</keyword>
<dbReference type="PROSITE" id="PS51161">
    <property type="entry name" value="ATP_CONE"/>
    <property type="match status" value="1"/>
</dbReference>
<name>A0A1F7W4P4_9BACT</name>
<dbReference type="Pfam" id="PF03477">
    <property type="entry name" value="ATP-cone"/>
    <property type="match status" value="1"/>
</dbReference>
<evidence type="ECO:0000313" key="9">
    <source>
        <dbReference type="EMBL" id="OGL97348.1"/>
    </source>
</evidence>
<accession>A0A1F7W4P4</accession>
<keyword evidence="7" id="KW-0479">Metal-binding</keyword>
<comment type="similarity">
    <text evidence="7">Belongs to the NrdR family.</text>
</comment>
<keyword evidence="7" id="KW-0862">Zinc</keyword>
<evidence type="ECO:0000313" key="10">
    <source>
        <dbReference type="Proteomes" id="UP000177331"/>
    </source>
</evidence>
<dbReference type="GO" id="GO:0005524">
    <property type="term" value="F:ATP binding"/>
    <property type="evidence" value="ECO:0007669"/>
    <property type="project" value="UniProtKB-UniRule"/>
</dbReference>
<dbReference type="Proteomes" id="UP000177331">
    <property type="component" value="Unassembled WGS sequence"/>
</dbReference>
<evidence type="ECO:0000256" key="1">
    <source>
        <dbReference type="ARBA" id="ARBA00022491"/>
    </source>
</evidence>
<evidence type="ECO:0000256" key="7">
    <source>
        <dbReference type="HAMAP-Rule" id="MF_00440"/>
    </source>
</evidence>